<evidence type="ECO:0000256" key="1">
    <source>
        <dbReference type="SAM" id="Phobius"/>
    </source>
</evidence>
<evidence type="ECO:0000313" key="2">
    <source>
        <dbReference type="EMBL" id="SKA03133.1"/>
    </source>
</evidence>
<feature type="transmembrane region" description="Helical" evidence="1">
    <location>
        <begin position="199"/>
        <end position="216"/>
    </location>
</feature>
<feature type="transmembrane region" description="Helical" evidence="1">
    <location>
        <begin position="58"/>
        <end position="77"/>
    </location>
</feature>
<feature type="transmembrane region" description="Helical" evidence="1">
    <location>
        <begin position="89"/>
        <end position="109"/>
    </location>
</feature>
<sequence length="225" mass="24977">MKTYFKPAYWIAFLALCMVMGELHEQAHIQTGFGLCGCYGERNFNVWTTCSACSGNSYFATLAGPLFSYLVYWICVYCIRNASTVTGKWYALAVLFATLPFARIFTAVMGGGDEKVFIAAVTGGSLPVIAVRILAILVVLLFCLPPILIAAKQLPAKRKWLYLVGLNIGPLLFAMLWQWKVMNKVLAAGVLAQPYAGTALLIWIHLAVMLVLFYCFRRKLLPQQA</sequence>
<keyword evidence="1" id="KW-1133">Transmembrane helix</keyword>
<keyword evidence="1" id="KW-0472">Membrane</keyword>
<gene>
    <name evidence="2" type="ORF">SAMN04488132_108134</name>
</gene>
<dbReference type="RefSeq" id="WP_078832060.1">
    <property type="nucleotide sequence ID" value="NZ_FUWH01000008.1"/>
</dbReference>
<keyword evidence="1" id="KW-0812">Transmembrane</keyword>
<dbReference type="AlphaFoldDB" id="A0A1T4QH59"/>
<protein>
    <submittedName>
        <fullName evidence="2">Uncharacterized protein</fullName>
    </submittedName>
</protein>
<accession>A0A1T4QH59</accession>
<evidence type="ECO:0000313" key="3">
    <source>
        <dbReference type="Proteomes" id="UP000190888"/>
    </source>
</evidence>
<feature type="transmembrane region" description="Helical" evidence="1">
    <location>
        <begin position="129"/>
        <end position="148"/>
    </location>
</feature>
<keyword evidence="3" id="KW-1185">Reference proteome</keyword>
<name>A0A1T4QH59_9BACT</name>
<dbReference type="Proteomes" id="UP000190888">
    <property type="component" value="Unassembled WGS sequence"/>
</dbReference>
<dbReference type="OrthoDB" id="667077at2"/>
<proteinExistence type="predicted"/>
<organism evidence="2 3">
    <name type="scientific">Sediminibacterium ginsengisoli</name>
    <dbReference type="NCBI Taxonomy" id="413434"/>
    <lineage>
        <taxon>Bacteria</taxon>
        <taxon>Pseudomonadati</taxon>
        <taxon>Bacteroidota</taxon>
        <taxon>Chitinophagia</taxon>
        <taxon>Chitinophagales</taxon>
        <taxon>Chitinophagaceae</taxon>
        <taxon>Sediminibacterium</taxon>
    </lineage>
</organism>
<dbReference type="EMBL" id="FUWH01000008">
    <property type="protein sequence ID" value="SKA03133.1"/>
    <property type="molecule type" value="Genomic_DNA"/>
</dbReference>
<feature type="transmembrane region" description="Helical" evidence="1">
    <location>
        <begin position="160"/>
        <end position="179"/>
    </location>
</feature>
<reference evidence="2 3" key="1">
    <citation type="submission" date="2017-02" db="EMBL/GenBank/DDBJ databases">
        <authorList>
            <person name="Peterson S.W."/>
        </authorList>
    </citation>
    <scope>NUCLEOTIDE SEQUENCE [LARGE SCALE GENOMIC DNA]</scope>
    <source>
        <strain evidence="2 3">DSM 22335</strain>
    </source>
</reference>